<sequence>MANTTVLRSVGKTYAIAVTATSSTSVTINDQTNDQVNYATFLNVGSKPCAVNVSSLSTAPAAVFPNSTPGDFVLPANMNYPLTLVVPTLPFQITAICGGTDTTTIYVTPVGDQS</sequence>
<name>A0A6J5L388_9CAUD</name>
<evidence type="ECO:0000313" key="1">
    <source>
        <dbReference type="EMBL" id="CAB4127786.1"/>
    </source>
</evidence>
<protein>
    <submittedName>
        <fullName evidence="1">Uncharacterized protein</fullName>
    </submittedName>
</protein>
<gene>
    <name evidence="1" type="ORF">UFOVP96_2</name>
</gene>
<reference evidence="1" key="1">
    <citation type="submission" date="2020-04" db="EMBL/GenBank/DDBJ databases">
        <authorList>
            <person name="Chiriac C."/>
            <person name="Salcher M."/>
            <person name="Ghai R."/>
            <person name="Kavagutti S V."/>
        </authorList>
    </citation>
    <scope>NUCLEOTIDE SEQUENCE</scope>
</reference>
<proteinExistence type="predicted"/>
<accession>A0A6J5L388</accession>
<dbReference type="EMBL" id="LR796215">
    <property type="protein sequence ID" value="CAB4127786.1"/>
    <property type="molecule type" value="Genomic_DNA"/>
</dbReference>
<organism evidence="1">
    <name type="scientific">uncultured Caudovirales phage</name>
    <dbReference type="NCBI Taxonomy" id="2100421"/>
    <lineage>
        <taxon>Viruses</taxon>
        <taxon>Duplodnaviria</taxon>
        <taxon>Heunggongvirae</taxon>
        <taxon>Uroviricota</taxon>
        <taxon>Caudoviricetes</taxon>
        <taxon>Peduoviridae</taxon>
        <taxon>Maltschvirus</taxon>
        <taxon>Maltschvirus maltsch</taxon>
    </lineage>
</organism>